<keyword evidence="2" id="KW-0812">Transmembrane</keyword>
<keyword evidence="5" id="KW-1185">Reference proteome</keyword>
<dbReference type="EMBL" id="JPVP01000047">
    <property type="protein sequence ID" value="KGR87410.1"/>
    <property type="molecule type" value="Genomic_DNA"/>
</dbReference>
<dbReference type="PANTHER" id="PTHR42736:SF1">
    <property type="entry name" value="PROTEIN-GLUTAMINE GAMMA-GLUTAMYLTRANSFERASE"/>
    <property type="match status" value="1"/>
</dbReference>
<reference evidence="4 5" key="1">
    <citation type="submission" date="2014-02" db="EMBL/GenBank/DDBJ databases">
        <title>Draft genome sequence of Lysinibacillus odysseyi NBRC 100172.</title>
        <authorList>
            <person name="Zhang F."/>
            <person name="Wang G."/>
            <person name="Zhang L."/>
        </authorList>
    </citation>
    <scope>NUCLEOTIDE SEQUENCE [LARGE SCALE GENOMIC DNA]</scope>
    <source>
        <strain evidence="4 5">NBRC 100172</strain>
    </source>
</reference>
<feature type="transmembrane region" description="Helical" evidence="2">
    <location>
        <begin position="201"/>
        <end position="219"/>
    </location>
</feature>
<feature type="transmembrane region" description="Helical" evidence="2">
    <location>
        <begin position="140"/>
        <end position="158"/>
    </location>
</feature>
<keyword evidence="2" id="KW-1133">Transmembrane helix</keyword>
<dbReference type="Proteomes" id="UP000030437">
    <property type="component" value="Unassembled WGS sequence"/>
</dbReference>
<dbReference type="STRING" id="1220589.CD32_03695"/>
<gene>
    <name evidence="4" type="ORF">CD32_03695</name>
</gene>
<protein>
    <recommendedName>
        <fullName evidence="3">Transglutaminase-like domain-containing protein</fullName>
    </recommendedName>
</protein>
<feature type="compositionally biased region" description="Basic and acidic residues" evidence="1">
    <location>
        <begin position="571"/>
        <end position="591"/>
    </location>
</feature>
<evidence type="ECO:0000259" key="3">
    <source>
        <dbReference type="SMART" id="SM00460"/>
    </source>
</evidence>
<dbReference type="SMART" id="SM00460">
    <property type="entry name" value="TGc"/>
    <property type="match status" value="1"/>
</dbReference>
<accession>A0A0A3IVD8</accession>
<dbReference type="Pfam" id="PF01841">
    <property type="entry name" value="Transglut_core"/>
    <property type="match status" value="1"/>
</dbReference>
<evidence type="ECO:0000256" key="2">
    <source>
        <dbReference type="SAM" id="Phobius"/>
    </source>
</evidence>
<keyword evidence="2" id="KW-0472">Membrane</keyword>
<feature type="region of interest" description="Disordered" evidence="1">
    <location>
        <begin position="564"/>
        <end position="599"/>
    </location>
</feature>
<feature type="transmembrane region" description="Helical" evidence="2">
    <location>
        <begin position="113"/>
        <end position="133"/>
    </location>
</feature>
<feature type="transmembrane region" description="Helical" evidence="2">
    <location>
        <begin position="36"/>
        <end position="54"/>
    </location>
</feature>
<sequence length="723" mass="83476">MKKKSMHYIEMTFYYIILFFILREWLVPVVELTSTGHLALLLLFIAIAFLLNIFEAPFFISWIIKVAYIAWFIVSVYTEGTVFSGAGIQFLLADIRANISLLLAGDWENVTNPFRSLLFFILIWMLIYLIHHWLTVRKTIFYFFALTVFFISTLDTFTTYDGKAAIVKVILLGLVMTALLYMKRLMAETGTTFVFSKYMRYFLPVIVTIAAVGFMAVLLPKAAPQWPDPVPYIKNLSGNGGQNSMSKVGIGEDDSRLGGSFEADDTVVFTVHSPDKQYWRIETKDFYTTKGWESTGNDNDEYEVAQNEAFISIWPNEKKEAVSAFIYPKIDRSYVLQAYGMMSVLFDAPDAMLFQERATERFNTKGADGSERPLDQYEVVYSTPEYSYTQLKTPVTDSELMYIDERYLQLPDELPERVRTLAADTVEGRKTDYDRAKAIEQYFKRGGFTYETKNVEVPVENQDYVDQFLFETKRGYCDNFSTSMVVMLRSVGIPARWVKGYANGTEVDKTEKGLRVFEIENNDAHSWVEAYIDGIGWMPFEPTIGFVNQSDINFDMELNQSAPQEMLQQQEQDRQEIEREVKEQEEKEKQASKKKHSSNEGSSWVWGIIFFLILLVIGVGLKTRRKWMPKVYIQAQRRKPVSASTIQSSYKVLMRQLTFVGLKRKPDETLQAFAGRVDERFGTDDMSKVTTVYEKAIYSKNTNNHSFDEIKESWEYLINRTTG</sequence>
<feature type="transmembrane region" description="Helical" evidence="2">
    <location>
        <begin position="603"/>
        <end position="621"/>
    </location>
</feature>
<dbReference type="InterPro" id="IPR052901">
    <property type="entry name" value="Bact_TGase-like"/>
</dbReference>
<dbReference type="Gene3D" id="3.10.620.30">
    <property type="match status" value="1"/>
</dbReference>
<dbReference type="RefSeq" id="WP_036151354.1">
    <property type="nucleotide sequence ID" value="NZ_AVCX01000016.1"/>
</dbReference>
<evidence type="ECO:0000256" key="1">
    <source>
        <dbReference type="SAM" id="MobiDB-lite"/>
    </source>
</evidence>
<comment type="caution">
    <text evidence="4">The sequence shown here is derived from an EMBL/GenBank/DDBJ whole genome shotgun (WGS) entry which is preliminary data.</text>
</comment>
<dbReference type="AlphaFoldDB" id="A0A0A3IVD8"/>
<feature type="transmembrane region" description="Helical" evidence="2">
    <location>
        <begin position="66"/>
        <end position="93"/>
    </location>
</feature>
<feature type="domain" description="Transglutaminase-like" evidence="3">
    <location>
        <begin position="469"/>
        <end position="544"/>
    </location>
</feature>
<dbReference type="SUPFAM" id="SSF54001">
    <property type="entry name" value="Cysteine proteinases"/>
    <property type="match status" value="1"/>
</dbReference>
<dbReference type="OrthoDB" id="9804872at2"/>
<dbReference type="InterPro" id="IPR002931">
    <property type="entry name" value="Transglutaminase-like"/>
</dbReference>
<evidence type="ECO:0000313" key="4">
    <source>
        <dbReference type="EMBL" id="KGR87410.1"/>
    </source>
</evidence>
<dbReference type="eggNOG" id="COG1305">
    <property type="taxonomic scope" value="Bacteria"/>
</dbReference>
<name>A0A0A3IVD8_9BACI</name>
<feature type="transmembrane region" description="Helical" evidence="2">
    <location>
        <begin position="12"/>
        <end position="30"/>
    </location>
</feature>
<feature type="transmembrane region" description="Helical" evidence="2">
    <location>
        <begin position="164"/>
        <end position="181"/>
    </location>
</feature>
<evidence type="ECO:0000313" key="5">
    <source>
        <dbReference type="Proteomes" id="UP000030437"/>
    </source>
</evidence>
<proteinExistence type="predicted"/>
<organism evidence="4 5">
    <name type="scientific">Lysinibacillus odysseyi 34hs-1 = NBRC 100172</name>
    <dbReference type="NCBI Taxonomy" id="1220589"/>
    <lineage>
        <taxon>Bacteria</taxon>
        <taxon>Bacillati</taxon>
        <taxon>Bacillota</taxon>
        <taxon>Bacilli</taxon>
        <taxon>Bacillales</taxon>
        <taxon>Bacillaceae</taxon>
        <taxon>Lysinibacillus</taxon>
    </lineage>
</organism>
<dbReference type="PANTHER" id="PTHR42736">
    <property type="entry name" value="PROTEIN-GLUTAMINE GAMMA-GLUTAMYLTRANSFERASE"/>
    <property type="match status" value="1"/>
</dbReference>
<dbReference type="InterPro" id="IPR038765">
    <property type="entry name" value="Papain-like_cys_pep_sf"/>
</dbReference>